<name>A0ABR9PDP2_9ACTN</name>
<gene>
    <name evidence="8" type="ORF">IDM40_25075</name>
</gene>
<accession>A0ABR9PDP2</accession>
<dbReference type="RefSeq" id="WP_193124537.1">
    <property type="nucleotide sequence ID" value="NZ_JADBGI010000031.1"/>
</dbReference>
<feature type="transmembrane region" description="Helical" evidence="6">
    <location>
        <begin position="112"/>
        <end position="138"/>
    </location>
</feature>
<evidence type="ECO:0000256" key="2">
    <source>
        <dbReference type="ARBA" id="ARBA00022692"/>
    </source>
</evidence>
<evidence type="ECO:0000313" key="9">
    <source>
        <dbReference type="Proteomes" id="UP000806528"/>
    </source>
</evidence>
<evidence type="ECO:0000256" key="4">
    <source>
        <dbReference type="ARBA" id="ARBA00023136"/>
    </source>
</evidence>
<evidence type="ECO:0000313" key="8">
    <source>
        <dbReference type="EMBL" id="MBE3001943.1"/>
    </source>
</evidence>
<evidence type="ECO:0000256" key="3">
    <source>
        <dbReference type="ARBA" id="ARBA00022989"/>
    </source>
</evidence>
<dbReference type="InterPro" id="IPR005821">
    <property type="entry name" value="Ion_trans_dom"/>
</dbReference>
<reference evidence="8 9" key="1">
    <citation type="submission" date="2020-09" db="EMBL/GenBank/DDBJ databases">
        <title>Diversity and distribution of actinomycetes associated with coral in the coast of Hainan.</title>
        <authorList>
            <person name="Li F."/>
        </authorList>
    </citation>
    <scope>NUCLEOTIDE SEQUENCE [LARGE SCALE GENOMIC DNA]</scope>
    <source>
        <strain evidence="8 9">HNM0947</strain>
    </source>
</reference>
<feature type="transmembrane region" description="Helical" evidence="6">
    <location>
        <begin position="34"/>
        <end position="56"/>
    </location>
</feature>
<proteinExistence type="predicted"/>
<protein>
    <submittedName>
        <fullName evidence="8">Ion transporter</fullName>
    </submittedName>
</protein>
<keyword evidence="3 6" id="KW-1133">Transmembrane helix</keyword>
<dbReference type="Gene3D" id="1.20.120.350">
    <property type="entry name" value="Voltage-gated potassium channels. Chain C"/>
    <property type="match status" value="1"/>
</dbReference>
<evidence type="ECO:0000256" key="5">
    <source>
        <dbReference type="SAM" id="MobiDB-lite"/>
    </source>
</evidence>
<dbReference type="PANTHER" id="PTHR10037:SF62">
    <property type="entry name" value="SODIUM CHANNEL PROTEIN 60E"/>
    <property type="match status" value="1"/>
</dbReference>
<organism evidence="8 9">
    <name type="scientific">Nocardiopsis coralli</name>
    <dbReference type="NCBI Taxonomy" id="2772213"/>
    <lineage>
        <taxon>Bacteria</taxon>
        <taxon>Bacillati</taxon>
        <taxon>Actinomycetota</taxon>
        <taxon>Actinomycetes</taxon>
        <taxon>Streptosporangiales</taxon>
        <taxon>Nocardiopsidaceae</taxon>
        <taxon>Nocardiopsis</taxon>
    </lineage>
</organism>
<evidence type="ECO:0000256" key="1">
    <source>
        <dbReference type="ARBA" id="ARBA00004141"/>
    </source>
</evidence>
<feature type="compositionally biased region" description="Gly residues" evidence="5">
    <location>
        <begin position="283"/>
        <end position="303"/>
    </location>
</feature>
<sequence length="310" mass="33551">MVSSRWFTNSMLAVILVNAGILGAATYENAALPYLIAAERVIIAVFVVEMLLKLYAWRGSFFKNGWNWFDLFVVGVSLIPASGPFAVLRVLRVLRILRIITAVPQMRQVVSALFKSVPGMGTAIGLLLVAVYTFAILAQQLFGETVPEFFGDLGTTLYTLFMVMTTEDWPDVSDAVLEHHPMAWTFFVVYIVLTAFIVLNLVIGVIVASMEREVNDDRWKEDQRLEEEQHQAVMGRLAALNAQVEHLTRVVQDLGGEPGESRESRESRVSGESEGPGREPGGDPRGSGGSGGSGGAGGHGGPSGPAAPDD</sequence>
<feature type="transmembrane region" description="Helical" evidence="6">
    <location>
        <begin position="68"/>
        <end position="91"/>
    </location>
</feature>
<dbReference type="Proteomes" id="UP000806528">
    <property type="component" value="Unassembled WGS sequence"/>
</dbReference>
<evidence type="ECO:0000259" key="7">
    <source>
        <dbReference type="Pfam" id="PF00520"/>
    </source>
</evidence>
<comment type="caution">
    <text evidence="8">The sequence shown here is derived from an EMBL/GenBank/DDBJ whole genome shotgun (WGS) entry which is preliminary data.</text>
</comment>
<dbReference type="InterPro" id="IPR027359">
    <property type="entry name" value="Volt_channel_dom_sf"/>
</dbReference>
<feature type="domain" description="Ion transport" evidence="7">
    <location>
        <begin position="4"/>
        <end position="213"/>
    </location>
</feature>
<dbReference type="SUPFAM" id="SSF81324">
    <property type="entry name" value="Voltage-gated potassium channels"/>
    <property type="match status" value="1"/>
</dbReference>
<dbReference type="Gene3D" id="1.10.287.70">
    <property type="match status" value="1"/>
</dbReference>
<keyword evidence="2 6" id="KW-0812">Transmembrane</keyword>
<keyword evidence="9" id="KW-1185">Reference proteome</keyword>
<dbReference type="EMBL" id="JADBGI010000031">
    <property type="protein sequence ID" value="MBE3001943.1"/>
    <property type="molecule type" value="Genomic_DNA"/>
</dbReference>
<keyword evidence="4 6" id="KW-0472">Membrane</keyword>
<dbReference type="InterPro" id="IPR043203">
    <property type="entry name" value="VGCC_Ca_Na"/>
</dbReference>
<feature type="transmembrane region" description="Helical" evidence="6">
    <location>
        <begin position="6"/>
        <end position="27"/>
    </location>
</feature>
<feature type="compositionally biased region" description="Basic and acidic residues" evidence="5">
    <location>
        <begin position="259"/>
        <end position="282"/>
    </location>
</feature>
<feature type="region of interest" description="Disordered" evidence="5">
    <location>
        <begin position="253"/>
        <end position="310"/>
    </location>
</feature>
<comment type="subcellular location">
    <subcellularLocation>
        <location evidence="1">Membrane</location>
        <topology evidence="1">Multi-pass membrane protein</topology>
    </subcellularLocation>
</comment>
<dbReference type="Pfam" id="PF00520">
    <property type="entry name" value="Ion_trans"/>
    <property type="match status" value="1"/>
</dbReference>
<feature type="transmembrane region" description="Helical" evidence="6">
    <location>
        <begin position="183"/>
        <end position="208"/>
    </location>
</feature>
<dbReference type="PANTHER" id="PTHR10037">
    <property type="entry name" value="VOLTAGE-GATED CATION CHANNEL CALCIUM AND SODIUM"/>
    <property type="match status" value="1"/>
</dbReference>
<evidence type="ECO:0000256" key="6">
    <source>
        <dbReference type="SAM" id="Phobius"/>
    </source>
</evidence>